<evidence type="ECO:0000313" key="5">
    <source>
        <dbReference type="Proteomes" id="UP000092401"/>
    </source>
</evidence>
<dbReference type="CDD" id="cd01653">
    <property type="entry name" value="GATase1"/>
    <property type="match status" value="1"/>
</dbReference>
<dbReference type="Proteomes" id="UP000092403">
    <property type="component" value="Unassembled WGS sequence"/>
</dbReference>
<dbReference type="EMBL" id="LNGE01000002">
    <property type="protein sequence ID" value="KYC46292.1"/>
    <property type="molecule type" value="Genomic_DNA"/>
</dbReference>
<dbReference type="SUPFAM" id="SSF52317">
    <property type="entry name" value="Class I glutamine amidotransferase-like"/>
    <property type="match status" value="1"/>
</dbReference>
<evidence type="ECO:0008006" key="6">
    <source>
        <dbReference type="Google" id="ProtNLM"/>
    </source>
</evidence>
<proteinExistence type="predicted"/>
<accession>A0A150IUB1</accession>
<protein>
    <recommendedName>
        <fullName evidence="6">DUF2124 domain-containing protein</fullName>
    </recommendedName>
</protein>
<evidence type="ECO:0000313" key="2">
    <source>
        <dbReference type="EMBL" id="KYC48540.1"/>
    </source>
</evidence>
<name>A0A150IN38_9EURY</name>
<gene>
    <name evidence="1" type="ORF">APG10_00162</name>
    <name evidence="2" type="ORF">APG11_00211</name>
    <name evidence="3" type="ORF">APG12_00215</name>
</gene>
<dbReference type="Proteomes" id="UP000092401">
    <property type="component" value="Unassembled WGS sequence"/>
</dbReference>
<evidence type="ECO:0000313" key="1">
    <source>
        <dbReference type="EMBL" id="KYC46292.1"/>
    </source>
</evidence>
<reference evidence="4 5" key="1">
    <citation type="journal article" date="2016" name="ISME J.">
        <title>Chasing the elusive Euryarchaeota class WSA2: genomes reveal a uniquely fastidious methyl-reducing methanogen.</title>
        <authorList>
            <person name="Nobu M.K."/>
            <person name="Narihiro T."/>
            <person name="Kuroda K."/>
            <person name="Mei R."/>
            <person name="Liu W.T."/>
        </authorList>
    </citation>
    <scope>NUCLEOTIDE SEQUENCE [LARGE SCALE GENOMIC DNA]</scope>
    <source>
        <strain evidence="1">B03fssc0709_Meth_Bin005</strain>
        <strain evidence="2">B15fssc0709_Meth_Bin003</strain>
        <strain evidence="3">BMIXfssc0709_Meth_Bin006</strain>
    </source>
</reference>
<dbReference type="Proteomes" id="UP000091929">
    <property type="component" value="Unassembled WGS sequence"/>
</dbReference>
<accession>A0A150J239</accession>
<comment type="caution">
    <text evidence="1">The sequence shown here is derived from an EMBL/GenBank/DDBJ whole genome shotgun (WGS) entry which is preliminary data.</text>
</comment>
<dbReference type="EMBL" id="LNGF01000003">
    <property type="protein sequence ID" value="KYC48540.1"/>
    <property type="molecule type" value="Genomic_DNA"/>
</dbReference>
<dbReference type="Gene3D" id="3.40.50.2300">
    <property type="match status" value="1"/>
</dbReference>
<accession>A0A150IN38</accession>
<dbReference type="Pfam" id="PF09897">
    <property type="entry name" value="DUF2124"/>
    <property type="match status" value="1"/>
</dbReference>
<evidence type="ECO:0000313" key="3">
    <source>
        <dbReference type="EMBL" id="KYC51290.1"/>
    </source>
</evidence>
<dbReference type="InterPro" id="IPR009183">
    <property type="entry name" value="UCP004962"/>
</dbReference>
<sequence>MKKIEIESKGLTGFLRTFKQIVEDLNKEKEIKKIVFTGNNFTCTPFIELLTYVIRSMNKEIIYVPSINLDNPYKVILSSVDCDFISGGDPYSPDLLIIMGGLAMKGGPEVNSMKKFIEGIGNKDKKVIGICFMSVFEKAGWLNIIPFDYMIDIFLDSSIFGR</sequence>
<dbReference type="InterPro" id="IPR029062">
    <property type="entry name" value="Class_I_gatase-like"/>
</dbReference>
<dbReference type="AlphaFoldDB" id="A0A150IN38"/>
<organism evidence="1 5">
    <name type="scientific">Candidatus Methanofastidiosum methylothiophilum</name>
    <dbReference type="NCBI Taxonomy" id="1705564"/>
    <lineage>
        <taxon>Archaea</taxon>
        <taxon>Methanobacteriati</taxon>
        <taxon>Methanobacteriota</taxon>
        <taxon>Stenosarchaea group</taxon>
        <taxon>Candidatus Methanofastidiosia</taxon>
        <taxon>Candidatus Methanofastidiosales</taxon>
        <taxon>Candidatus Methanofastidiosaceae</taxon>
        <taxon>Candidatus Methanofastidiosum</taxon>
    </lineage>
</organism>
<evidence type="ECO:0000313" key="4">
    <source>
        <dbReference type="Proteomes" id="UP000091929"/>
    </source>
</evidence>
<dbReference type="EMBL" id="LNJC01000002">
    <property type="protein sequence ID" value="KYC51290.1"/>
    <property type="molecule type" value="Genomic_DNA"/>
</dbReference>